<evidence type="ECO:0000313" key="2">
    <source>
        <dbReference type="EMBL" id="KAE9039913.1"/>
    </source>
</evidence>
<name>A0A6A4FLU0_9STRA</name>
<evidence type="ECO:0000313" key="6">
    <source>
        <dbReference type="Proteomes" id="UP000435112"/>
    </source>
</evidence>
<comment type="caution">
    <text evidence="3">The sequence shown here is derived from an EMBL/GenBank/DDBJ whole genome shotgun (WGS) entry which is preliminary data.</text>
</comment>
<evidence type="ECO:0000313" key="5">
    <source>
        <dbReference type="Proteomes" id="UP000434957"/>
    </source>
</evidence>
<accession>A0A6A4FLU0</accession>
<dbReference type="Proteomes" id="UP000435112">
    <property type="component" value="Unassembled WGS sequence"/>
</dbReference>
<dbReference type="EMBL" id="QXFU01000892">
    <property type="protein sequence ID" value="KAE9017106.1"/>
    <property type="molecule type" value="Genomic_DNA"/>
</dbReference>
<keyword evidence="5" id="KW-1185">Reference proteome</keyword>
<gene>
    <name evidence="2" type="ORF">PR001_g7307</name>
    <name evidence="1" type="ORF">PR002_g13486</name>
    <name evidence="3" type="ORF">PR003_g7443</name>
</gene>
<organism evidence="3 5">
    <name type="scientific">Phytophthora rubi</name>
    <dbReference type="NCBI Taxonomy" id="129364"/>
    <lineage>
        <taxon>Eukaryota</taxon>
        <taxon>Sar</taxon>
        <taxon>Stramenopiles</taxon>
        <taxon>Oomycota</taxon>
        <taxon>Peronosporomycetes</taxon>
        <taxon>Peronosporales</taxon>
        <taxon>Peronosporaceae</taxon>
        <taxon>Phytophthora</taxon>
    </lineage>
</organism>
<dbReference type="Proteomes" id="UP000434957">
    <property type="component" value="Unassembled WGS sequence"/>
</dbReference>
<dbReference type="AlphaFoldDB" id="A0A6A4FLU0"/>
<sequence>MINEGFVLVCWTCARAFGHKLDRVGVLFMMETDPCESTVMFIGGTILFFYHKS</sequence>
<protein>
    <submittedName>
        <fullName evidence="3">Uncharacterized protein</fullName>
    </submittedName>
</protein>
<evidence type="ECO:0000313" key="1">
    <source>
        <dbReference type="EMBL" id="KAE9017106.1"/>
    </source>
</evidence>
<dbReference type="Proteomes" id="UP000429607">
    <property type="component" value="Unassembled WGS sequence"/>
</dbReference>
<dbReference type="EMBL" id="QXFV01000361">
    <property type="protein sequence ID" value="KAE9039913.1"/>
    <property type="molecule type" value="Genomic_DNA"/>
</dbReference>
<evidence type="ECO:0000313" key="3">
    <source>
        <dbReference type="EMBL" id="KAE9346414.1"/>
    </source>
</evidence>
<dbReference type="EMBL" id="QXFT01000351">
    <property type="protein sequence ID" value="KAE9346414.1"/>
    <property type="molecule type" value="Genomic_DNA"/>
</dbReference>
<evidence type="ECO:0000313" key="4">
    <source>
        <dbReference type="Proteomes" id="UP000429607"/>
    </source>
</evidence>
<reference evidence="3 5" key="1">
    <citation type="submission" date="2018-08" db="EMBL/GenBank/DDBJ databases">
        <title>Genomic investigation of the strawberry pathogen Phytophthora fragariae indicates pathogenicity is determined by transcriptional variation in three key races.</title>
        <authorList>
            <person name="Adams T.M."/>
            <person name="Armitage A.D."/>
            <person name="Sobczyk M.K."/>
            <person name="Bates H.J."/>
            <person name="Dunwell J.M."/>
            <person name="Nellist C.F."/>
            <person name="Harrison R.J."/>
        </authorList>
    </citation>
    <scope>NUCLEOTIDE SEQUENCE [LARGE SCALE GENOMIC DNA]</scope>
    <source>
        <strain evidence="2 4">SCRP249</strain>
        <strain evidence="1 6">SCRP324</strain>
        <strain evidence="3 5">SCRP333</strain>
    </source>
</reference>
<proteinExistence type="predicted"/>